<dbReference type="SUPFAM" id="SSF54928">
    <property type="entry name" value="RNA-binding domain, RBD"/>
    <property type="match status" value="1"/>
</dbReference>
<dbReference type="InterPro" id="IPR012677">
    <property type="entry name" value="Nucleotide-bd_a/b_plait_sf"/>
</dbReference>
<evidence type="ECO:0000259" key="4">
    <source>
        <dbReference type="PROSITE" id="PS50102"/>
    </source>
</evidence>
<reference evidence="5" key="1">
    <citation type="submission" date="2023-06" db="EMBL/GenBank/DDBJ databases">
        <title>Multi-omics analyses reveal the molecular pathogenesis toolkit of Lasiodiplodia hormozganensis, a cross-kingdom pathogen.</title>
        <authorList>
            <person name="Felix C."/>
            <person name="Meneses R."/>
            <person name="Goncalves M.F.M."/>
            <person name="Tilleman L."/>
            <person name="Duarte A.S."/>
            <person name="Jorrin-Novo J.V."/>
            <person name="Van De Peer Y."/>
            <person name="Deforce D."/>
            <person name="Van Nieuwerburgh F."/>
            <person name="Esteves A.C."/>
            <person name="Alves A."/>
        </authorList>
    </citation>
    <scope>NUCLEOTIDE SEQUENCE</scope>
    <source>
        <strain evidence="5">CBS 339.90</strain>
    </source>
</reference>
<keyword evidence="1" id="KW-0694">RNA-binding</keyword>
<feature type="domain" description="RRM" evidence="4">
    <location>
        <begin position="663"/>
        <end position="741"/>
    </location>
</feature>
<dbReference type="CDD" id="cd00590">
    <property type="entry name" value="RRM_SF"/>
    <property type="match status" value="1"/>
</dbReference>
<dbReference type="GO" id="GO:0003723">
    <property type="term" value="F:RNA binding"/>
    <property type="evidence" value="ECO:0007669"/>
    <property type="project" value="UniProtKB-UniRule"/>
</dbReference>
<dbReference type="InterPro" id="IPR000504">
    <property type="entry name" value="RRM_dom"/>
</dbReference>
<dbReference type="EMBL" id="JAUJDW010000205">
    <property type="protein sequence ID" value="KAK0613167.1"/>
    <property type="molecule type" value="Genomic_DNA"/>
</dbReference>
<dbReference type="Proteomes" id="UP001175001">
    <property type="component" value="Unassembled WGS sequence"/>
</dbReference>
<dbReference type="SUPFAM" id="SSF53098">
    <property type="entry name" value="Ribonuclease H-like"/>
    <property type="match status" value="1"/>
</dbReference>
<dbReference type="InterPro" id="IPR036397">
    <property type="entry name" value="RNaseH_sf"/>
</dbReference>
<feature type="coiled-coil region" evidence="2">
    <location>
        <begin position="269"/>
        <end position="296"/>
    </location>
</feature>
<evidence type="ECO:0000313" key="6">
    <source>
        <dbReference type="Proteomes" id="UP001175001"/>
    </source>
</evidence>
<evidence type="ECO:0000256" key="2">
    <source>
        <dbReference type="SAM" id="Coils"/>
    </source>
</evidence>
<name>A0AA39WB36_9PEZI</name>
<dbReference type="SMART" id="SM00360">
    <property type="entry name" value="RRM"/>
    <property type="match status" value="1"/>
</dbReference>
<dbReference type="GO" id="GO:0005634">
    <property type="term" value="C:nucleus"/>
    <property type="evidence" value="ECO:0007669"/>
    <property type="project" value="TreeGrafter"/>
</dbReference>
<dbReference type="PANTHER" id="PTHR28083">
    <property type="entry name" value="GOOD FOR FULL DBP5 ACTIVITY PROTEIN 2"/>
    <property type="match status" value="1"/>
</dbReference>
<feature type="region of interest" description="Disordered" evidence="3">
    <location>
        <begin position="24"/>
        <end position="60"/>
    </location>
</feature>
<feature type="region of interest" description="Disordered" evidence="3">
    <location>
        <begin position="467"/>
        <end position="487"/>
    </location>
</feature>
<feature type="compositionally biased region" description="Basic and acidic residues" evidence="3">
    <location>
        <begin position="89"/>
        <end position="106"/>
    </location>
</feature>
<dbReference type="Pfam" id="PF21762">
    <property type="entry name" value="DEDDh_C"/>
    <property type="match status" value="1"/>
</dbReference>
<dbReference type="PROSITE" id="PS50102">
    <property type="entry name" value="RRM"/>
    <property type="match status" value="1"/>
</dbReference>
<feature type="compositionally biased region" description="Polar residues" evidence="3">
    <location>
        <begin position="467"/>
        <end position="480"/>
    </location>
</feature>
<organism evidence="5 6">
    <name type="scientific">Lasiodiplodia hormozganensis</name>
    <dbReference type="NCBI Taxonomy" id="869390"/>
    <lineage>
        <taxon>Eukaryota</taxon>
        <taxon>Fungi</taxon>
        <taxon>Dikarya</taxon>
        <taxon>Ascomycota</taxon>
        <taxon>Pezizomycotina</taxon>
        <taxon>Dothideomycetes</taxon>
        <taxon>Dothideomycetes incertae sedis</taxon>
        <taxon>Botryosphaeriales</taxon>
        <taxon>Botryosphaeriaceae</taxon>
        <taxon>Lasiodiplodia</taxon>
    </lineage>
</organism>
<dbReference type="InterPro" id="IPR035979">
    <property type="entry name" value="RBD_domain_sf"/>
</dbReference>
<evidence type="ECO:0000256" key="1">
    <source>
        <dbReference type="PROSITE-ProRule" id="PRU00176"/>
    </source>
</evidence>
<dbReference type="Gene3D" id="3.30.420.10">
    <property type="entry name" value="Ribonuclease H-like superfamily/Ribonuclease H"/>
    <property type="match status" value="1"/>
</dbReference>
<comment type="caution">
    <text evidence="5">The sequence shown here is derived from an EMBL/GenBank/DDBJ whole genome shotgun (WGS) entry which is preliminary data.</text>
</comment>
<dbReference type="InterPro" id="IPR048519">
    <property type="entry name" value="Gfd2/YDR514C-like_C"/>
</dbReference>
<feature type="region of interest" description="Disordered" evidence="3">
    <location>
        <begin position="613"/>
        <end position="654"/>
    </location>
</feature>
<dbReference type="AlphaFoldDB" id="A0AA39WB36"/>
<evidence type="ECO:0000313" key="5">
    <source>
        <dbReference type="EMBL" id="KAK0613167.1"/>
    </source>
</evidence>
<feature type="compositionally biased region" description="Polar residues" evidence="3">
    <location>
        <begin position="635"/>
        <end position="647"/>
    </location>
</feature>
<feature type="compositionally biased region" description="Low complexity" evidence="3">
    <location>
        <begin position="760"/>
        <end position="769"/>
    </location>
</feature>
<accession>A0AA39WB36</accession>
<feature type="region of interest" description="Disordered" evidence="3">
    <location>
        <begin position="236"/>
        <end position="255"/>
    </location>
</feature>
<evidence type="ECO:0000256" key="3">
    <source>
        <dbReference type="SAM" id="MobiDB-lite"/>
    </source>
</evidence>
<dbReference type="InterPro" id="IPR040151">
    <property type="entry name" value="Gfd2/YDR514C-like"/>
</dbReference>
<protein>
    <submittedName>
        <fullName evidence="5">RNA-binding protein RbpB</fullName>
    </submittedName>
</protein>
<gene>
    <name evidence="5" type="primary">rbpB</name>
    <name evidence="5" type="ORF">DIS24_g11942</name>
</gene>
<keyword evidence="2" id="KW-0175">Coiled coil</keyword>
<proteinExistence type="predicted"/>
<feature type="region of interest" description="Disordered" evidence="3">
    <location>
        <begin position="72"/>
        <end position="111"/>
    </location>
</feature>
<dbReference type="PANTHER" id="PTHR28083:SF1">
    <property type="entry name" value="GOOD FOR FULL DBP5 ACTIVITY PROTEIN 2"/>
    <property type="match status" value="1"/>
</dbReference>
<feature type="compositionally biased region" description="Gly residues" evidence="3">
    <location>
        <begin position="748"/>
        <end position="759"/>
    </location>
</feature>
<dbReference type="Pfam" id="PF00076">
    <property type="entry name" value="RRM_1"/>
    <property type="match status" value="1"/>
</dbReference>
<dbReference type="Gene3D" id="3.30.70.330">
    <property type="match status" value="1"/>
</dbReference>
<sequence length="839" mass="92480">MHSSRAERLLGLLNDDILALPIASSPRVEPEPHLNGQKELTPSECDGSPEPSFNDKVPVSVAEQKIEALAEALSLRDRSPSPDGSTISHEPDRSESSHEPDPHEDSPAVDLCRGDLAPWGEAYVSIKAASQFPYKFLNRAYSDQVAKKFFDRNQFWSRDWDLYYVWPPADLASKPLVLITLTQFQLLVHEINQYKRHIDFQLTDHHRDCGLILDIPHRAFTPRYLGFSSSRDEYNDMEQHRVPPPSYRAPGEPVLPSADKPTIEAYKAMIEETMQLNKAKSKAAKAKRKEQRITHQQNWGRLLKRTQRYLGLRPDKGDGYNPLEDATLNWADLQAAQAARKLPPVDAEKPAPFLFDKNVIFISVDIEAFELDTSKITEVGVATLDVLDIIDVPPGKDAKNWFDKIRARHFRIHEHAHLENYRHVSGCAGSFEFGTSEFVRLAEAPSIVASCFRPPFSAELTPAESQRLWSANGDESSSAAQHDDPSVVNADGKRNLIFVGHDPNQDVKFLQKLGYNPLNLSNLLEIIDTKLLHQHWKRDPQGTSLGKILADLDIVGWKLHNGGNDAVYTLQALLALAVRESTVRGTKEVEEQRKQDQQKRMADAIADAVTRVTDDADGWSSAGEGDDGGDPKPVNGTTTADNNTSSGVPYVPPPGLDNPAESDCIFVGNLPYRATPEDVVAFFAKYGTITDVHLPINHATGHTKGVAYVSFGSPVEAKNAFEKTKGVEFWSRPIRVDMAPPREKKGGRSGGSTGTGGGPRSQRSSRSGTPVPRMGNGTAVRITDPAARSALQGKRQQNGGMVEAENGERGAGGGGAANADLLTGPTKQYTKQELPHDWW</sequence>
<dbReference type="InterPro" id="IPR012337">
    <property type="entry name" value="RNaseH-like_sf"/>
</dbReference>
<keyword evidence="6" id="KW-1185">Reference proteome</keyword>
<feature type="region of interest" description="Disordered" evidence="3">
    <location>
        <begin position="733"/>
        <end position="839"/>
    </location>
</feature>